<dbReference type="AlphaFoldDB" id="A0AAE1GBK6"/>
<dbReference type="Proteomes" id="UP001286313">
    <property type="component" value="Unassembled WGS sequence"/>
</dbReference>
<proteinExistence type="predicted"/>
<comment type="caution">
    <text evidence="1">The sequence shown here is derived from an EMBL/GenBank/DDBJ whole genome shotgun (WGS) entry which is preliminary data.</text>
</comment>
<reference evidence="1" key="1">
    <citation type="submission" date="2023-10" db="EMBL/GenBank/DDBJ databases">
        <title>Genome assemblies of two species of porcelain crab, Petrolisthes cinctipes and Petrolisthes manimaculis (Anomura: Porcellanidae).</title>
        <authorList>
            <person name="Angst P."/>
        </authorList>
    </citation>
    <scope>NUCLEOTIDE SEQUENCE</scope>
    <source>
        <strain evidence="1">PB745_01</strain>
        <tissue evidence="1">Gill</tissue>
    </source>
</reference>
<dbReference type="EMBL" id="JAWQEG010000535">
    <property type="protein sequence ID" value="KAK3888754.1"/>
    <property type="molecule type" value="Genomic_DNA"/>
</dbReference>
<sequence>MATILAFPTPTIKIIRTPDDMNENGVRSTSRRPAGVVAGVCGDGRFQCEDAGGRRIAQGRLHTYTTTLTIDQEDVVVPENKTCVGEAQRRIDVRNMD</sequence>
<evidence type="ECO:0000313" key="2">
    <source>
        <dbReference type="Proteomes" id="UP001286313"/>
    </source>
</evidence>
<name>A0AAE1GBK6_PETCI</name>
<accession>A0AAE1GBK6</accession>
<organism evidence="1 2">
    <name type="scientific">Petrolisthes cinctipes</name>
    <name type="common">Flat porcelain crab</name>
    <dbReference type="NCBI Taxonomy" id="88211"/>
    <lineage>
        <taxon>Eukaryota</taxon>
        <taxon>Metazoa</taxon>
        <taxon>Ecdysozoa</taxon>
        <taxon>Arthropoda</taxon>
        <taxon>Crustacea</taxon>
        <taxon>Multicrustacea</taxon>
        <taxon>Malacostraca</taxon>
        <taxon>Eumalacostraca</taxon>
        <taxon>Eucarida</taxon>
        <taxon>Decapoda</taxon>
        <taxon>Pleocyemata</taxon>
        <taxon>Anomura</taxon>
        <taxon>Galatheoidea</taxon>
        <taxon>Porcellanidae</taxon>
        <taxon>Petrolisthes</taxon>
    </lineage>
</organism>
<keyword evidence="2" id="KW-1185">Reference proteome</keyword>
<evidence type="ECO:0000313" key="1">
    <source>
        <dbReference type="EMBL" id="KAK3888754.1"/>
    </source>
</evidence>
<protein>
    <submittedName>
        <fullName evidence="1">Uncharacterized protein</fullName>
    </submittedName>
</protein>
<gene>
    <name evidence="1" type="ORF">Pcinc_007228</name>
</gene>